<reference evidence="2 3" key="1">
    <citation type="submission" date="2020-10" db="EMBL/GenBank/DDBJ databases">
        <title>The Coptis chinensis genome and diversification of protoberbering-type alkaloids.</title>
        <authorList>
            <person name="Wang B."/>
            <person name="Shu S."/>
            <person name="Song C."/>
            <person name="Liu Y."/>
        </authorList>
    </citation>
    <scope>NUCLEOTIDE SEQUENCE [LARGE SCALE GENOMIC DNA]</scope>
    <source>
        <strain evidence="2">HL-2020</strain>
        <tissue evidence="2">Leaf</tissue>
    </source>
</reference>
<accession>A0A835LLX5</accession>
<protein>
    <submittedName>
        <fullName evidence="2">Uncharacterized protein</fullName>
    </submittedName>
</protein>
<keyword evidence="3" id="KW-1185">Reference proteome</keyword>
<comment type="caution">
    <text evidence="2">The sequence shown here is derived from an EMBL/GenBank/DDBJ whole genome shotgun (WGS) entry which is preliminary data.</text>
</comment>
<sequence length="242" mass="27173">MLVTVVNLNGLMPLLRIMWCLFLKISYSMAKSKIGTPSRLLCGQKVASSFSEEAFGESLKDQSWVWYSNRSGVLGPRNWKHRERTRISANLGETLGSPEAIMDKERPAQAWVRSKTTVTNDNGKSAAEDPPQRTAQEVVVNAVMQEAKQRATKRQGQAQTATEQQVEMGLVDASFTDEVQYRAEEIALVIQRVVVFPETIEKTTKAIPEKITPPPTNVREANNKGCRKINKDDRREGKKNLK</sequence>
<proteinExistence type="predicted"/>
<name>A0A835LLX5_9MAGN</name>
<evidence type="ECO:0000256" key="1">
    <source>
        <dbReference type="SAM" id="MobiDB-lite"/>
    </source>
</evidence>
<dbReference type="EMBL" id="JADFTS010000007">
    <property type="protein sequence ID" value="KAF9596334.1"/>
    <property type="molecule type" value="Genomic_DNA"/>
</dbReference>
<feature type="region of interest" description="Disordered" evidence="1">
    <location>
        <begin position="207"/>
        <end position="242"/>
    </location>
</feature>
<evidence type="ECO:0000313" key="2">
    <source>
        <dbReference type="EMBL" id="KAF9596334.1"/>
    </source>
</evidence>
<evidence type="ECO:0000313" key="3">
    <source>
        <dbReference type="Proteomes" id="UP000631114"/>
    </source>
</evidence>
<feature type="region of interest" description="Disordered" evidence="1">
    <location>
        <begin position="114"/>
        <end position="133"/>
    </location>
</feature>
<dbReference type="Proteomes" id="UP000631114">
    <property type="component" value="Unassembled WGS sequence"/>
</dbReference>
<dbReference type="AlphaFoldDB" id="A0A835LLX5"/>
<gene>
    <name evidence="2" type="ORF">IFM89_008860</name>
</gene>
<feature type="compositionally biased region" description="Polar residues" evidence="1">
    <location>
        <begin position="114"/>
        <end position="123"/>
    </location>
</feature>
<feature type="non-terminal residue" evidence="2">
    <location>
        <position position="242"/>
    </location>
</feature>
<organism evidence="2 3">
    <name type="scientific">Coptis chinensis</name>
    <dbReference type="NCBI Taxonomy" id="261450"/>
    <lineage>
        <taxon>Eukaryota</taxon>
        <taxon>Viridiplantae</taxon>
        <taxon>Streptophyta</taxon>
        <taxon>Embryophyta</taxon>
        <taxon>Tracheophyta</taxon>
        <taxon>Spermatophyta</taxon>
        <taxon>Magnoliopsida</taxon>
        <taxon>Ranunculales</taxon>
        <taxon>Ranunculaceae</taxon>
        <taxon>Coptidoideae</taxon>
        <taxon>Coptis</taxon>
    </lineage>
</organism>
<feature type="compositionally biased region" description="Basic and acidic residues" evidence="1">
    <location>
        <begin position="229"/>
        <end position="242"/>
    </location>
</feature>